<reference evidence="3 4" key="1">
    <citation type="submission" date="2018-05" db="EMBL/GenBank/DDBJ databases">
        <title>Draft genome of Methanospirillum lacunae Ki8-1.</title>
        <authorList>
            <person name="Dueholm M.S."/>
            <person name="Nielsen P.H."/>
            <person name="Bakmann L.F."/>
            <person name="Otzen D.E."/>
        </authorList>
    </citation>
    <scope>NUCLEOTIDE SEQUENCE [LARGE SCALE GENOMIC DNA]</scope>
    <source>
        <strain evidence="3 4">Ki8-1</strain>
    </source>
</reference>
<feature type="domain" description="UspA" evidence="2">
    <location>
        <begin position="1"/>
        <end position="141"/>
    </location>
</feature>
<proteinExistence type="inferred from homology"/>
<dbReference type="SUPFAM" id="SSF52402">
    <property type="entry name" value="Adenine nucleotide alpha hydrolases-like"/>
    <property type="match status" value="1"/>
</dbReference>
<organism evidence="3 4">
    <name type="scientific">Methanospirillum lacunae</name>
    <dbReference type="NCBI Taxonomy" id="668570"/>
    <lineage>
        <taxon>Archaea</taxon>
        <taxon>Methanobacteriati</taxon>
        <taxon>Methanobacteriota</taxon>
        <taxon>Stenosarchaea group</taxon>
        <taxon>Methanomicrobia</taxon>
        <taxon>Methanomicrobiales</taxon>
        <taxon>Methanospirillaceae</taxon>
        <taxon>Methanospirillum</taxon>
    </lineage>
</organism>
<dbReference type="Gene3D" id="3.40.50.620">
    <property type="entry name" value="HUPs"/>
    <property type="match status" value="1"/>
</dbReference>
<dbReference type="InterPro" id="IPR006015">
    <property type="entry name" value="Universal_stress_UspA"/>
</dbReference>
<dbReference type="AlphaFoldDB" id="A0A2V2N7W8"/>
<evidence type="ECO:0000259" key="2">
    <source>
        <dbReference type="Pfam" id="PF00582"/>
    </source>
</evidence>
<evidence type="ECO:0000256" key="1">
    <source>
        <dbReference type="ARBA" id="ARBA00008791"/>
    </source>
</evidence>
<keyword evidence="4" id="KW-1185">Reference proteome</keyword>
<dbReference type="PIRSF" id="PIRSF006276">
    <property type="entry name" value="UspA"/>
    <property type="match status" value="1"/>
</dbReference>
<dbReference type="OrthoDB" id="105697at2157"/>
<dbReference type="RefSeq" id="WP_109967076.1">
    <property type="nucleotide sequence ID" value="NZ_CP176093.1"/>
</dbReference>
<evidence type="ECO:0000313" key="3">
    <source>
        <dbReference type="EMBL" id="PWR73796.1"/>
    </source>
</evidence>
<evidence type="ECO:0000313" key="4">
    <source>
        <dbReference type="Proteomes" id="UP000245657"/>
    </source>
</evidence>
<gene>
    <name evidence="3" type="ORF">DK846_01100</name>
</gene>
<dbReference type="GeneID" id="97549124"/>
<dbReference type="EMBL" id="QGMY01000002">
    <property type="protein sequence ID" value="PWR73796.1"/>
    <property type="molecule type" value="Genomic_DNA"/>
</dbReference>
<comment type="similarity">
    <text evidence="1">Belongs to the universal stress protein A family.</text>
</comment>
<name>A0A2V2N7W8_9EURY</name>
<comment type="caution">
    <text evidence="3">The sequence shown here is derived from an EMBL/GenBank/DDBJ whole genome shotgun (WGS) entry which is preliminary data.</text>
</comment>
<dbReference type="InterPro" id="IPR006016">
    <property type="entry name" value="UspA"/>
</dbReference>
<dbReference type="Pfam" id="PF00582">
    <property type="entry name" value="Usp"/>
    <property type="match status" value="1"/>
</dbReference>
<sequence length="142" mass="15313">MYKTILVAIDGSAVSEQAFEAAVEQARAWKANLHAVYVVETGLFTDIPADSKLEVMYSLLEQEGSGALDRVKEIAKKKNIDVQTHFEQGHAGDTIISTGQKLNADLIVMGSHGKSNVDRLLLGSVSSFVVEHSSVSVLVVRS</sequence>
<dbReference type="PANTHER" id="PTHR46268">
    <property type="entry name" value="STRESS RESPONSE PROTEIN NHAX"/>
    <property type="match status" value="1"/>
</dbReference>
<accession>A0A2V2N7W8</accession>
<dbReference type="PANTHER" id="PTHR46268:SF15">
    <property type="entry name" value="UNIVERSAL STRESS PROTEIN HP_0031"/>
    <property type="match status" value="1"/>
</dbReference>
<dbReference type="CDD" id="cd00293">
    <property type="entry name" value="USP-like"/>
    <property type="match status" value="1"/>
</dbReference>
<dbReference type="InterPro" id="IPR014729">
    <property type="entry name" value="Rossmann-like_a/b/a_fold"/>
</dbReference>
<dbReference type="Proteomes" id="UP000245657">
    <property type="component" value="Unassembled WGS sequence"/>
</dbReference>
<protein>
    <submittedName>
        <fullName evidence="3">Universal stress protein</fullName>
    </submittedName>
</protein>
<dbReference type="PRINTS" id="PR01438">
    <property type="entry name" value="UNVRSLSTRESS"/>
</dbReference>